<dbReference type="PROSITE" id="PS00052">
    <property type="entry name" value="RIBOSOMAL_S7"/>
    <property type="match status" value="1"/>
</dbReference>
<dbReference type="Gene3D" id="1.10.455.10">
    <property type="entry name" value="Ribosomal protein S7 domain"/>
    <property type="match status" value="1"/>
</dbReference>
<evidence type="ECO:0000256" key="5">
    <source>
        <dbReference type="ARBA" id="ARBA00023274"/>
    </source>
</evidence>
<dbReference type="FunFam" id="1.10.455.10:FF:000001">
    <property type="entry name" value="30S ribosomal protein S7"/>
    <property type="match status" value="1"/>
</dbReference>
<dbReference type="InterPro" id="IPR005717">
    <property type="entry name" value="Ribosomal_uS7_bac/org-type"/>
</dbReference>
<sequence>MRKPIPPKKRRRLEPDVKLESVLVSRLINYVMMGGKKSTAQRVVYDALAVAAKKSKLKDLEVLEKAIENAGPKVEIRSRRIGGANYQVPREVSNDRRVILALRWIIDAARSKKGVPISERLATELVQAANNEGAAVKKREDTHRMAEANKAFAHFAW</sequence>
<comment type="caution">
    <text evidence="9">The sequence shown here is derived from an EMBL/GenBank/DDBJ whole genome shotgun (WGS) entry which is preliminary data.</text>
</comment>
<keyword evidence="4 6" id="KW-0689">Ribosomal protein</keyword>
<evidence type="ECO:0000313" key="10">
    <source>
        <dbReference type="Proteomes" id="UP000230232"/>
    </source>
</evidence>
<dbReference type="InterPro" id="IPR020606">
    <property type="entry name" value="Ribosomal_uS7_CS"/>
</dbReference>
<dbReference type="InterPro" id="IPR000235">
    <property type="entry name" value="Ribosomal_uS7"/>
</dbReference>
<evidence type="ECO:0000256" key="6">
    <source>
        <dbReference type="HAMAP-Rule" id="MF_00480"/>
    </source>
</evidence>
<dbReference type="GO" id="GO:0006412">
    <property type="term" value="P:translation"/>
    <property type="evidence" value="ECO:0007669"/>
    <property type="project" value="UniProtKB-UniRule"/>
</dbReference>
<proteinExistence type="inferred from homology"/>
<dbReference type="CDD" id="cd14869">
    <property type="entry name" value="uS7_Bacteria"/>
    <property type="match status" value="1"/>
</dbReference>
<comment type="function">
    <text evidence="6">One of the primary rRNA binding proteins, it binds directly to 16S rRNA where it nucleates assembly of the head domain of the 30S subunit. Is located at the subunit interface close to the decoding center, probably blocks exit of the E-site tRNA.</text>
</comment>
<dbReference type="GO" id="GO:0000049">
    <property type="term" value="F:tRNA binding"/>
    <property type="evidence" value="ECO:0007669"/>
    <property type="project" value="UniProtKB-UniRule"/>
</dbReference>
<keyword evidence="5 6" id="KW-0687">Ribonucleoprotein</keyword>
<dbReference type="Proteomes" id="UP000230232">
    <property type="component" value="Unassembled WGS sequence"/>
</dbReference>
<dbReference type="Pfam" id="PF00177">
    <property type="entry name" value="Ribosomal_S7"/>
    <property type="match status" value="1"/>
</dbReference>
<dbReference type="GO" id="GO:0003735">
    <property type="term" value="F:structural constituent of ribosome"/>
    <property type="evidence" value="ECO:0007669"/>
    <property type="project" value="InterPro"/>
</dbReference>
<gene>
    <name evidence="6" type="primary">rpsG</name>
    <name evidence="9" type="ORF">COV31_02305</name>
</gene>
<dbReference type="InterPro" id="IPR023798">
    <property type="entry name" value="Ribosomal_uS7_dom"/>
</dbReference>
<evidence type="ECO:0000256" key="3">
    <source>
        <dbReference type="ARBA" id="ARBA00022884"/>
    </source>
</evidence>
<keyword evidence="3 6" id="KW-0694">RNA-binding</keyword>
<evidence type="ECO:0000256" key="2">
    <source>
        <dbReference type="ARBA" id="ARBA00022730"/>
    </source>
</evidence>
<dbReference type="GO" id="GO:0015935">
    <property type="term" value="C:small ribosomal subunit"/>
    <property type="evidence" value="ECO:0007669"/>
    <property type="project" value="InterPro"/>
</dbReference>
<dbReference type="PANTHER" id="PTHR11205">
    <property type="entry name" value="RIBOSOMAL PROTEIN S7"/>
    <property type="match status" value="1"/>
</dbReference>
<dbReference type="InterPro" id="IPR036823">
    <property type="entry name" value="Ribosomal_uS7_dom_sf"/>
</dbReference>
<dbReference type="SUPFAM" id="SSF47973">
    <property type="entry name" value="Ribosomal protein S7"/>
    <property type="match status" value="1"/>
</dbReference>
<name>A0A2H0R3X0_9BACT</name>
<dbReference type="EMBL" id="PCXO01000010">
    <property type="protein sequence ID" value="PIR41217.1"/>
    <property type="molecule type" value="Genomic_DNA"/>
</dbReference>
<accession>A0A2H0R3X0</accession>
<dbReference type="GO" id="GO:0019843">
    <property type="term" value="F:rRNA binding"/>
    <property type="evidence" value="ECO:0007669"/>
    <property type="project" value="UniProtKB-UniRule"/>
</dbReference>
<keyword evidence="6" id="KW-0820">tRNA-binding</keyword>
<comment type="similarity">
    <text evidence="1 6 7">Belongs to the universal ribosomal protein uS7 family.</text>
</comment>
<evidence type="ECO:0000256" key="7">
    <source>
        <dbReference type="RuleBase" id="RU003619"/>
    </source>
</evidence>
<evidence type="ECO:0000256" key="1">
    <source>
        <dbReference type="ARBA" id="ARBA00007151"/>
    </source>
</evidence>
<keyword evidence="2 6" id="KW-0699">rRNA-binding</keyword>
<evidence type="ECO:0000313" key="9">
    <source>
        <dbReference type="EMBL" id="PIR41217.1"/>
    </source>
</evidence>
<reference evidence="9 10" key="1">
    <citation type="submission" date="2017-09" db="EMBL/GenBank/DDBJ databases">
        <title>Depth-based differentiation of microbial function through sediment-hosted aquifers and enrichment of novel symbionts in the deep terrestrial subsurface.</title>
        <authorList>
            <person name="Probst A.J."/>
            <person name="Ladd B."/>
            <person name="Jarett J.K."/>
            <person name="Geller-Mcgrath D.E."/>
            <person name="Sieber C.M."/>
            <person name="Emerson J.B."/>
            <person name="Anantharaman K."/>
            <person name="Thomas B.C."/>
            <person name="Malmstrom R."/>
            <person name="Stieglmeier M."/>
            <person name="Klingl A."/>
            <person name="Woyke T."/>
            <person name="Ryan C.M."/>
            <person name="Banfield J.F."/>
        </authorList>
    </citation>
    <scope>NUCLEOTIDE SEQUENCE [LARGE SCALE GENOMIC DNA]</scope>
    <source>
        <strain evidence="9">CG10_big_fil_rev_8_21_14_0_10_46_23</strain>
    </source>
</reference>
<dbReference type="AlphaFoldDB" id="A0A2H0R3X0"/>
<protein>
    <recommendedName>
        <fullName evidence="6">Small ribosomal subunit protein uS7</fullName>
    </recommendedName>
</protein>
<dbReference type="PIRSF" id="PIRSF002122">
    <property type="entry name" value="RPS7p_RPS7a_RPS5e_RPS7o"/>
    <property type="match status" value="1"/>
</dbReference>
<organism evidence="9 10">
    <name type="scientific">Candidatus Yanofskybacteria bacterium CG10_big_fil_rev_8_21_14_0_10_46_23</name>
    <dbReference type="NCBI Taxonomy" id="1975098"/>
    <lineage>
        <taxon>Bacteria</taxon>
        <taxon>Candidatus Yanofskyibacteriota</taxon>
    </lineage>
</organism>
<evidence type="ECO:0000259" key="8">
    <source>
        <dbReference type="Pfam" id="PF00177"/>
    </source>
</evidence>
<dbReference type="NCBIfam" id="TIGR01029">
    <property type="entry name" value="rpsG_bact"/>
    <property type="match status" value="1"/>
</dbReference>
<comment type="subunit">
    <text evidence="6">Part of the 30S ribosomal subunit. Contacts proteins S9 and S11.</text>
</comment>
<dbReference type="HAMAP" id="MF_00480_B">
    <property type="entry name" value="Ribosomal_uS7_B"/>
    <property type="match status" value="1"/>
</dbReference>
<feature type="domain" description="Small ribosomal subunit protein uS7" evidence="8">
    <location>
        <begin position="9"/>
        <end position="150"/>
    </location>
</feature>
<evidence type="ECO:0000256" key="4">
    <source>
        <dbReference type="ARBA" id="ARBA00022980"/>
    </source>
</evidence>